<evidence type="ECO:0000313" key="2">
    <source>
        <dbReference type="EMBL" id="KAF2141567.1"/>
    </source>
</evidence>
<proteinExistence type="predicted"/>
<feature type="region of interest" description="Disordered" evidence="1">
    <location>
        <begin position="149"/>
        <end position="182"/>
    </location>
</feature>
<name>A0A6A6BF83_9PEZI</name>
<dbReference type="AlphaFoldDB" id="A0A6A6BF83"/>
<feature type="region of interest" description="Disordered" evidence="1">
    <location>
        <begin position="1"/>
        <end position="32"/>
    </location>
</feature>
<sequence length="211" mass="23593">MSNNDSANMSNDNQQQQTTEQQQQPEQQQEAEIRGLQAANRALVAENVTFREEIYGLLHGEQPAETANRALEAENRLEIRNRALEDRVQGVQQRLEDERTGFWIIVRGLERRSQGLQDQVRRRDERDRLVAELREMMAVLVRAEQAEQQAGGVEMDADAPGEAGEAPAEREGDGPVGGAANDLELDEHEAAAIAQALETVATMFGNHNRLR</sequence>
<dbReference type="GeneID" id="54299604"/>
<dbReference type="Proteomes" id="UP000799438">
    <property type="component" value="Unassembled WGS sequence"/>
</dbReference>
<protein>
    <submittedName>
        <fullName evidence="2">Uncharacterized protein</fullName>
    </submittedName>
</protein>
<feature type="compositionally biased region" description="Low complexity" evidence="1">
    <location>
        <begin position="1"/>
        <end position="30"/>
    </location>
</feature>
<dbReference type="EMBL" id="ML995486">
    <property type="protein sequence ID" value="KAF2141567.1"/>
    <property type="molecule type" value="Genomic_DNA"/>
</dbReference>
<organism evidence="2 3">
    <name type="scientific">Aplosporella prunicola CBS 121167</name>
    <dbReference type="NCBI Taxonomy" id="1176127"/>
    <lineage>
        <taxon>Eukaryota</taxon>
        <taxon>Fungi</taxon>
        <taxon>Dikarya</taxon>
        <taxon>Ascomycota</taxon>
        <taxon>Pezizomycotina</taxon>
        <taxon>Dothideomycetes</taxon>
        <taxon>Dothideomycetes incertae sedis</taxon>
        <taxon>Botryosphaeriales</taxon>
        <taxon>Aplosporellaceae</taxon>
        <taxon>Aplosporella</taxon>
    </lineage>
</organism>
<accession>A0A6A6BF83</accession>
<reference evidence="2" key="1">
    <citation type="journal article" date="2020" name="Stud. Mycol.">
        <title>101 Dothideomycetes genomes: a test case for predicting lifestyles and emergence of pathogens.</title>
        <authorList>
            <person name="Haridas S."/>
            <person name="Albert R."/>
            <person name="Binder M."/>
            <person name="Bloem J."/>
            <person name="Labutti K."/>
            <person name="Salamov A."/>
            <person name="Andreopoulos B."/>
            <person name="Baker S."/>
            <person name="Barry K."/>
            <person name="Bills G."/>
            <person name="Bluhm B."/>
            <person name="Cannon C."/>
            <person name="Castanera R."/>
            <person name="Culley D."/>
            <person name="Daum C."/>
            <person name="Ezra D."/>
            <person name="Gonzalez J."/>
            <person name="Henrissat B."/>
            <person name="Kuo A."/>
            <person name="Liang C."/>
            <person name="Lipzen A."/>
            <person name="Lutzoni F."/>
            <person name="Magnuson J."/>
            <person name="Mondo S."/>
            <person name="Nolan M."/>
            <person name="Ohm R."/>
            <person name="Pangilinan J."/>
            <person name="Park H.-J."/>
            <person name="Ramirez L."/>
            <person name="Alfaro M."/>
            <person name="Sun H."/>
            <person name="Tritt A."/>
            <person name="Yoshinaga Y."/>
            <person name="Zwiers L.-H."/>
            <person name="Turgeon B."/>
            <person name="Goodwin S."/>
            <person name="Spatafora J."/>
            <person name="Crous P."/>
            <person name="Grigoriev I."/>
        </authorList>
    </citation>
    <scope>NUCLEOTIDE SEQUENCE</scope>
    <source>
        <strain evidence="2">CBS 121167</strain>
    </source>
</reference>
<gene>
    <name evidence="2" type="ORF">K452DRAFT_298275</name>
</gene>
<keyword evidence="3" id="KW-1185">Reference proteome</keyword>
<evidence type="ECO:0000313" key="3">
    <source>
        <dbReference type="Proteomes" id="UP000799438"/>
    </source>
</evidence>
<evidence type="ECO:0000256" key="1">
    <source>
        <dbReference type="SAM" id="MobiDB-lite"/>
    </source>
</evidence>
<dbReference type="RefSeq" id="XP_033397280.1">
    <property type="nucleotide sequence ID" value="XM_033542107.1"/>
</dbReference>